<dbReference type="InterPro" id="IPR017800">
    <property type="entry name" value="ADOP"/>
</dbReference>
<dbReference type="GO" id="GO:0022857">
    <property type="term" value="F:transmembrane transporter activity"/>
    <property type="evidence" value="ECO:0007669"/>
    <property type="project" value="TreeGrafter"/>
</dbReference>
<gene>
    <name evidence="10" type="ordered locus">Acid_7551</name>
</gene>
<keyword evidence="5 7" id="KW-0472">Membrane</keyword>
<feature type="transmembrane region" description="Helical" evidence="7">
    <location>
        <begin position="347"/>
        <end position="369"/>
    </location>
</feature>
<dbReference type="InterPro" id="IPR047928">
    <property type="entry name" value="Perm_prefix_1"/>
</dbReference>
<dbReference type="AlphaFoldDB" id="Q01PG1"/>
<dbReference type="HOGENOM" id="CLU_009433_1_0_0"/>
<dbReference type="Pfam" id="PF02687">
    <property type="entry name" value="FtsX"/>
    <property type="match status" value="2"/>
</dbReference>
<evidence type="ECO:0008006" key="11">
    <source>
        <dbReference type="Google" id="ProtNLM"/>
    </source>
</evidence>
<keyword evidence="3 7" id="KW-0812">Transmembrane</keyword>
<dbReference type="EMBL" id="CP000473">
    <property type="protein sequence ID" value="ABJ88459.1"/>
    <property type="molecule type" value="Genomic_DNA"/>
</dbReference>
<evidence type="ECO:0000256" key="2">
    <source>
        <dbReference type="ARBA" id="ARBA00022475"/>
    </source>
</evidence>
<feature type="transmembrane region" description="Helical" evidence="7">
    <location>
        <begin position="746"/>
        <end position="769"/>
    </location>
</feature>
<protein>
    <recommendedName>
        <fullName evidence="11">Permease</fullName>
    </recommendedName>
</protein>
<dbReference type="KEGG" id="sus:Acid_7551"/>
<feature type="transmembrane region" description="Helical" evidence="7">
    <location>
        <begin position="805"/>
        <end position="824"/>
    </location>
</feature>
<dbReference type="InParanoid" id="Q01PG1"/>
<reference evidence="10" key="1">
    <citation type="submission" date="2006-10" db="EMBL/GenBank/DDBJ databases">
        <title>Complete sequence of Solibacter usitatus Ellin6076.</title>
        <authorList>
            <consortium name="US DOE Joint Genome Institute"/>
            <person name="Copeland A."/>
            <person name="Lucas S."/>
            <person name="Lapidus A."/>
            <person name="Barry K."/>
            <person name="Detter J.C."/>
            <person name="Glavina del Rio T."/>
            <person name="Hammon N."/>
            <person name="Israni S."/>
            <person name="Dalin E."/>
            <person name="Tice H."/>
            <person name="Pitluck S."/>
            <person name="Thompson L.S."/>
            <person name="Brettin T."/>
            <person name="Bruce D."/>
            <person name="Han C."/>
            <person name="Tapia R."/>
            <person name="Gilna P."/>
            <person name="Schmutz J."/>
            <person name="Larimer F."/>
            <person name="Land M."/>
            <person name="Hauser L."/>
            <person name="Kyrpides N."/>
            <person name="Mikhailova N."/>
            <person name="Janssen P.H."/>
            <person name="Kuske C.R."/>
            <person name="Richardson P."/>
        </authorList>
    </citation>
    <scope>NUCLEOTIDE SEQUENCE</scope>
    <source>
        <strain evidence="10">Ellin6076</strain>
    </source>
</reference>
<name>Q01PG1_SOLUE</name>
<evidence type="ECO:0000256" key="5">
    <source>
        <dbReference type="ARBA" id="ARBA00023136"/>
    </source>
</evidence>
<feature type="domain" description="MacB-like periplasmic core" evidence="9">
    <location>
        <begin position="96"/>
        <end position="305"/>
    </location>
</feature>
<accession>Q01PG1</accession>
<dbReference type="PANTHER" id="PTHR30572">
    <property type="entry name" value="MEMBRANE COMPONENT OF TRANSPORTER-RELATED"/>
    <property type="match status" value="1"/>
</dbReference>
<feature type="transmembrane region" description="Helical" evidence="7">
    <location>
        <begin position="836"/>
        <end position="856"/>
    </location>
</feature>
<comment type="similarity">
    <text evidence="6">Belongs to the ABC-4 integral membrane protein family.</text>
</comment>
<dbReference type="eggNOG" id="COG0577">
    <property type="taxonomic scope" value="Bacteria"/>
</dbReference>
<dbReference type="Pfam" id="PF12704">
    <property type="entry name" value="MacB_PCD"/>
    <property type="match status" value="2"/>
</dbReference>
<dbReference type="InterPro" id="IPR050250">
    <property type="entry name" value="Macrolide_Exporter_MacB"/>
</dbReference>
<evidence type="ECO:0000259" key="9">
    <source>
        <dbReference type="Pfam" id="PF12704"/>
    </source>
</evidence>
<keyword evidence="2" id="KW-1003">Cell membrane</keyword>
<evidence type="ECO:0000256" key="3">
    <source>
        <dbReference type="ARBA" id="ARBA00022692"/>
    </source>
</evidence>
<dbReference type="InterPro" id="IPR003838">
    <property type="entry name" value="ABC3_permease_C"/>
</dbReference>
<dbReference type="STRING" id="234267.Acid_7551"/>
<evidence type="ECO:0000259" key="8">
    <source>
        <dbReference type="Pfam" id="PF02687"/>
    </source>
</evidence>
<evidence type="ECO:0000256" key="7">
    <source>
        <dbReference type="SAM" id="Phobius"/>
    </source>
</evidence>
<keyword evidence="4 7" id="KW-1133">Transmembrane helix</keyword>
<comment type="subcellular location">
    <subcellularLocation>
        <location evidence="1">Cell membrane</location>
        <topology evidence="1">Multi-pass membrane protein</topology>
    </subcellularLocation>
</comment>
<feature type="transmembrane region" description="Helical" evidence="7">
    <location>
        <begin position="399"/>
        <end position="421"/>
    </location>
</feature>
<feature type="transmembrane region" description="Helical" evidence="7">
    <location>
        <begin position="441"/>
        <end position="459"/>
    </location>
</feature>
<dbReference type="GO" id="GO:0005886">
    <property type="term" value="C:plasma membrane"/>
    <property type="evidence" value="ECO:0007669"/>
    <property type="project" value="UniProtKB-SubCell"/>
</dbReference>
<feature type="domain" description="ABC3 transporter permease C-terminal" evidence="8">
    <location>
        <begin position="352"/>
        <end position="469"/>
    </location>
</feature>
<evidence type="ECO:0000256" key="1">
    <source>
        <dbReference type="ARBA" id="ARBA00004651"/>
    </source>
</evidence>
<feature type="domain" description="ABC3 transporter permease C-terminal" evidence="8">
    <location>
        <begin position="753"/>
        <end position="866"/>
    </location>
</feature>
<feature type="domain" description="MacB-like periplasmic core" evidence="9">
    <location>
        <begin position="511"/>
        <end position="716"/>
    </location>
</feature>
<dbReference type="NCBIfam" id="NF038403">
    <property type="entry name" value="perm_prefix_1"/>
    <property type="match status" value="1"/>
</dbReference>
<dbReference type="OrthoDB" id="127329at2"/>
<evidence type="ECO:0000313" key="10">
    <source>
        <dbReference type="EMBL" id="ABJ88459.1"/>
    </source>
</evidence>
<feature type="transmembrane region" description="Helical" evidence="7">
    <location>
        <begin position="89"/>
        <end position="116"/>
    </location>
</feature>
<evidence type="ECO:0000256" key="4">
    <source>
        <dbReference type="ARBA" id="ARBA00022989"/>
    </source>
</evidence>
<proteinExistence type="inferred from homology"/>
<organism evidence="10">
    <name type="scientific">Solibacter usitatus (strain Ellin6076)</name>
    <dbReference type="NCBI Taxonomy" id="234267"/>
    <lineage>
        <taxon>Bacteria</taxon>
        <taxon>Pseudomonadati</taxon>
        <taxon>Acidobacteriota</taxon>
        <taxon>Terriglobia</taxon>
        <taxon>Bryobacterales</taxon>
        <taxon>Solibacteraceae</taxon>
        <taxon>Candidatus Solibacter</taxon>
    </lineage>
</organism>
<evidence type="ECO:0000256" key="6">
    <source>
        <dbReference type="ARBA" id="ARBA00038076"/>
    </source>
</evidence>
<sequence length="873" mass="95119">MRRWIRLWLSRRQEEADLAEELRAHLAIESQQRIDAGESPRDAARAAQRAFGNTARIQEDVRESWGWAGVQRFGEDIRIGLRLLRKTPLWTTVICATLALGVGLSTAIFSIVYGVLLQPLPYPQPDRLVALWPSAPQSGYPRFNVTAALWLDWRAHSALLEDIALTRPIANFNLTGDGEPERLQGARTSFNLPLVLRVRPLLGRTFTEEEQLGDSRVAVLSHAFWQRRFGGDPAICGRRIQLNGEPFEVIGVMPPEYRYPSQDFQLWTPLYIPPDEIRHGMNGQYLALGRVKAGHTVEQVQAEFSAMMRRLAEEYPDKYRTGAGWVGALVEPLAQSDAFQVRGALRVLLGAVGCLLLIGCMNLAVLLIARASSRARELAVRVALGAGSGRLRRQMLAEVMPLSLAGIGGGLILASWILRVLVPYLPAGTPRVASIGLNTPAVTFAVAVSLAVVLLASLLPGQAAARSNPAGALQQTSRSVAGGGRARNVLVVAQITLTLILLFGGILFARSFAALLRVSPGFAGDGVLTMHLAVTRAKYREDDRVADYYRRILERIKSIPGVSAAGMVNRLPLSGIAQTGGVEFEGRTGSYDSDWRSATPGYFEAIGIPLKQGRGFQESDRAQTPAVGLIDERMARKVFGAANPIGKRFRRYLPGLPQQDRWVEIVGVVGHILNDNLESDPRPQVYWPETQRTQDRAALVVRTSGQPERLAAAVVEQIRKEDPEQPVYDVRTMQEWLGRTLQTRTLLTALVALFGGASLLLACLGLYGVVSYTADLRLREFGIRMALGAGTGHVRSLVLRHAGRLALCGCALGLALSWPAGRALQTLLYGVTSGDLLSWLLAPALLISVALLSGLAPARKAAKTDPAVTLRAE</sequence>
<feature type="transmembrane region" description="Helical" evidence="7">
    <location>
        <begin position="488"/>
        <end position="508"/>
    </location>
</feature>
<dbReference type="PANTHER" id="PTHR30572:SF4">
    <property type="entry name" value="ABC TRANSPORTER PERMEASE YTRF"/>
    <property type="match status" value="1"/>
</dbReference>
<dbReference type="NCBIfam" id="TIGR03434">
    <property type="entry name" value="ADOP"/>
    <property type="match status" value="1"/>
</dbReference>
<dbReference type="InterPro" id="IPR025857">
    <property type="entry name" value="MacB_PCD"/>
</dbReference>